<feature type="domain" description="Inosine/uridine-preferring nucleoside hydrolase" evidence="5">
    <location>
        <begin position="12"/>
        <end position="366"/>
    </location>
</feature>
<dbReference type="GO" id="GO:0006152">
    <property type="term" value="P:purine nucleoside catabolic process"/>
    <property type="evidence" value="ECO:0007669"/>
    <property type="project" value="TreeGrafter"/>
</dbReference>
<keyword evidence="3" id="KW-0326">Glycosidase</keyword>
<accession>A0A7R9ZLE0</accession>
<dbReference type="Gene3D" id="3.90.245.10">
    <property type="entry name" value="Ribonucleoside hydrolase-like"/>
    <property type="match status" value="2"/>
</dbReference>
<keyword evidence="2" id="KW-0378">Hydrolase</keyword>
<reference evidence="6" key="1">
    <citation type="submission" date="2021-01" db="EMBL/GenBank/DDBJ databases">
        <authorList>
            <person name="Corre E."/>
            <person name="Pelletier E."/>
            <person name="Niang G."/>
            <person name="Scheremetjew M."/>
            <person name="Finn R."/>
            <person name="Kale V."/>
            <person name="Holt S."/>
            <person name="Cochrane G."/>
            <person name="Meng A."/>
            <person name="Brown T."/>
            <person name="Cohen L."/>
        </authorList>
    </citation>
    <scope>NUCLEOTIDE SEQUENCE</scope>
    <source>
        <strain evidence="6">CCMP3328</strain>
    </source>
</reference>
<dbReference type="PANTHER" id="PTHR12304:SF59">
    <property type="entry name" value="INOSINE-URIDINE PREFERRING NUCLEOSIDE HYDROLASE FAMILY PROTEIN"/>
    <property type="match status" value="1"/>
</dbReference>
<name>A0A7R9ZLE0_9STRA</name>
<sequence>MILASRNIRKRLWIDTDVGFDDLVAIWCVLAGGIRSTHVKISTVGGVSTANDGAAALRSFLPATQSVLKGLETSSSTRDEPEWLPRSRRSFQDFARKHRSSQTGAVATTGRSDKRQNKAGSLTETPQEDTLTMEGKHQSDAGSADVLLSSPDKGGGCAGPCESEFASFLGQWEDAVQDDAGRGDTASPAGNSRNESPIPPVDILCLGPLTNLASWMQLMNSHDEHIAAIWMLGGNLGDRDVAEFNFSWDPHAVQQVFDAAVACKIRLIPGEVSDRAYVMRQLGDMDDFIATLPHHDDAATVDLRSILQWDDYGLFSDPVCAYVMEYPDVAQWDTRHVVVDEHGCLHEGTKESAQIQIATQIDLSGYLAWLKDRAAPSVGK</sequence>
<evidence type="ECO:0000256" key="1">
    <source>
        <dbReference type="ARBA" id="ARBA00009176"/>
    </source>
</evidence>
<dbReference type="AlphaFoldDB" id="A0A7R9ZLE0"/>
<dbReference type="SUPFAM" id="SSF53590">
    <property type="entry name" value="Nucleoside hydrolase"/>
    <property type="match status" value="1"/>
</dbReference>
<dbReference type="PANTHER" id="PTHR12304">
    <property type="entry name" value="INOSINE-URIDINE PREFERRING NUCLEOSIDE HYDROLASE"/>
    <property type="match status" value="1"/>
</dbReference>
<organism evidence="6">
    <name type="scientific">Craspedostauros australis</name>
    <dbReference type="NCBI Taxonomy" id="1486917"/>
    <lineage>
        <taxon>Eukaryota</taxon>
        <taxon>Sar</taxon>
        <taxon>Stramenopiles</taxon>
        <taxon>Ochrophyta</taxon>
        <taxon>Bacillariophyta</taxon>
        <taxon>Bacillariophyceae</taxon>
        <taxon>Bacillariophycidae</taxon>
        <taxon>Naviculales</taxon>
        <taxon>Naviculaceae</taxon>
        <taxon>Craspedostauros</taxon>
    </lineage>
</organism>
<dbReference type="InterPro" id="IPR001910">
    <property type="entry name" value="Inosine/uridine_hydrolase_dom"/>
</dbReference>
<feature type="region of interest" description="Disordered" evidence="4">
    <location>
        <begin position="70"/>
        <end position="155"/>
    </location>
</feature>
<feature type="compositionally biased region" description="Polar residues" evidence="4">
    <location>
        <begin position="101"/>
        <end position="110"/>
    </location>
</feature>
<evidence type="ECO:0000256" key="4">
    <source>
        <dbReference type="SAM" id="MobiDB-lite"/>
    </source>
</evidence>
<feature type="compositionally biased region" description="Polar residues" evidence="4">
    <location>
        <begin position="118"/>
        <end position="130"/>
    </location>
</feature>
<evidence type="ECO:0000313" key="6">
    <source>
        <dbReference type="EMBL" id="CAD8330673.1"/>
    </source>
</evidence>
<dbReference type="InterPro" id="IPR023186">
    <property type="entry name" value="IUNH"/>
</dbReference>
<evidence type="ECO:0000256" key="3">
    <source>
        <dbReference type="ARBA" id="ARBA00023295"/>
    </source>
</evidence>
<evidence type="ECO:0000259" key="5">
    <source>
        <dbReference type="Pfam" id="PF01156"/>
    </source>
</evidence>
<gene>
    <name evidence="6" type="ORF">CAUS1442_LOCUS2771</name>
</gene>
<dbReference type="Pfam" id="PF01156">
    <property type="entry name" value="IU_nuc_hydro"/>
    <property type="match status" value="1"/>
</dbReference>
<protein>
    <recommendedName>
        <fullName evidence="5">Inosine/uridine-preferring nucleoside hydrolase domain-containing protein</fullName>
    </recommendedName>
</protein>
<dbReference type="GO" id="GO:0005829">
    <property type="term" value="C:cytosol"/>
    <property type="evidence" value="ECO:0007669"/>
    <property type="project" value="TreeGrafter"/>
</dbReference>
<evidence type="ECO:0000256" key="2">
    <source>
        <dbReference type="ARBA" id="ARBA00022801"/>
    </source>
</evidence>
<feature type="compositionally biased region" description="Basic and acidic residues" evidence="4">
    <location>
        <begin position="77"/>
        <end position="95"/>
    </location>
</feature>
<proteinExistence type="inferred from homology"/>
<dbReference type="GO" id="GO:0008477">
    <property type="term" value="F:purine nucleosidase activity"/>
    <property type="evidence" value="ECO:0007669"/>
    <property type="project" value="TreeGrafter"/>
</dbReference>
<comment type="similarity">
    <text evidence="1">Belongs to the IUNH family.</text>
</comment>
<feature type="region of interest" description="Disordered" evidence="4">
    <location>
        <begin position="178"/>
        <end position="198"/>
    </location>
</feature>
<dbReference type="InterPro" id="IPR036452">
    <property type="entry name" value="Ribo_hydro-like"/>
</dbReference>
<dbReference type="EMBL" id="HBEF01004476">
    <property type="protein sequence ID" value="CAD8330673.1"/>
    <property type="molecule type" value="Transcribed_RNA"/>
</dbReference>